<dbReference type="AlphaFoldDB" id="A0A1V9YHR2"/>
<accession>A0A1V9YHR2</accession>
<name>A0A1V9YHR2_ACHHY</name>
<dbReference type="SUPFAM" id="SSF48452">
    <property type="entry name" value="TPR-like"/>
    <property type="match status" value="1"/>
</dbReference>
<evidence type="ECO:0000313" key="3">
    <source>
        <dbReference type="EMBL" id="OQR85240.1"/>
    </source>
</evidence>
<dbReference type="PANTHER" id="PTHR45641">
    <property type="entry name" value="TETRATRICOPEPTIDE REPEAT PROTEIN (AFU_ORTHOLOGUE AFUA_6G03870)"/>
    <property type="match status" value="1"/>
</dbReference>
<dbReference type="Pfam" id="PF13424">
    <property type="entry name" value="TPR_12"/>
    <property type="match status" value="1"/>
</dbReference>
<organism evidence="3 4">
    <name type="scientific">Achlya hypogyna</name>
    <name type="common">Oomycete</name>
    <name type="synonym">Protoachlya hypogyna</name>
    <dbReference type="NCBI Taxonomy" id="1202772"/>
    <lineage>
        <taxon>Eukaryota</taxon>
        <taxon>Sar</taxon>
        <taxon>Stramenopiles</taxon>
        <taxon>Oomycota</taxon>
        <taxon>Saprolegniomycetes</taxon>
        <taxon>Saprolegniales</taxon>
        <taxon>Achlyaceae</taxon>
        <taxon>Achlya</taxon>
    </lineage>
</organism>
<dbReference type="Proteomes" id="UP000243579">
    <property type="component" value="Unassembled WGS sequence"/>
</dbReference>
<dbReference type="PANTHER" id="PTHR45641:SF19">
    <property type="entry name" value="NEPHROCYSTIN-3"/>
    <property type="match status" value="1"/>
</dbReference>
<dbReference type="STRING" id="1202772.A0A1V9YHR2"/>
<dbReference type="InterPro" id="IPR011990">
    <property type="entry name" value="TPR-like_helical_dom_sf"/>
</dbReference>
<protein>
    <recommendedName>
        <fullName evidence="5">Mbre TPR repeat protein</fullName>
    </recommendedName>
</protein>
<comment type="caution">
    <text evidence="3">The sequence shown here is derived from an EMBL/GenBank/DDBJ whole genome shotgun (WGS) entry which is preliminary data.</text>
</comment>
<gene>
    <name evidence="3" type="ORF">ACHHYP_12051</name>
</gene>
<evidence type="ECO:0008006" key="5">
    <source>
        <dbReference type="Google" id="ProtNLM"/>
    </source>
</evidence>
<evidence type="ECO:0000256" key="1">
    <source>
        <dbReference type="ARBA" id="ARBA00022737"/>
    </source>
</evidence>
<dbReference type="EMBL" id="JNBR01001735">
    <property type="protein sequence ID" value="OQR85240.1"/>
    <property type="molecule type" value="Genomic_DNA"/>
</dbReference>
<keyword evidence="2" id="KW-0802">TPR repeat</keyword>
<keyword evidence="4" id="KW-1185">Reference proteome</keyword>
<sequence length="710" mass="79528">MDTPAITSPPLGVTLGFFRHLIDLCGGRTKLQGRTTAQVCFDYIVPLTASTQLSLVEHIAADPATAHFVRPANWYISHAWSYLFLETVDSLDVFFAQQQLSDEAVVWFCVFNNNQHRAAGFPFEYWSSTFKSQLSVIGNVVMVMHPWNDPVVLRRSWCVFEVYVAVTTGARFEMAMAPAQFALLVKDMSNVFALFTMLGTIKSEQSETTIPSDRDGIFALIKAETLFIEVDRLVFSTIRDWMGRSLSAYAQSLDDRLEEATVWRYLLRIYDHDRKWADSEPVIQRVIACYTEALGDDHEDTLAAKTWPYFLQASSGLPHATWGPPLHLALLNMERRLGSANRQVCIVRCSYTTKLVEAKVEYNRAAELLHTNYEILLSTVGPLHAAALATATDLGRVYTYKHQLPEAERWLNVALASAREAFDDTHPIPSFGQLMLAMVYVADGRLRQALTIAEQQLAVKLRLFGAGHAETVEVQHFAGLVLHRLGAFDQAKLLLNAGMDSVPAPDDESVADREARIITQTVLALVYWAERDYAAAARGLSQTALACRHSSIRHARKAAAWLYCLLMDPASTVGDDTAAWSAVSAMYGRHTDTSEAWDDEHCTGCHRDLVGTMRCCNECPRGSYLYCRSCTTLGRVLCSHDTATFLAFKPPHRHLLEEDLKTFDGPLDDFEEAIANYAVYCREHGVSDVEKVPRAAFGYEVDSRVWHPML</sequence>
<evidence type="ECO:0000313" key="4">
    <source>
        <dbReference type="Proteomes" id="UP000243579"/>
    </source>
</evidence>
<dbReference type="Gene3D" id="1.25.40.10">
    <property type="entry name" value="Tetratricopeptide repeat domain"/>
    <property type="match status" value="1"/>
</dbReference>
<dbReference type="OrthoDB" id="771227at2759"/>
<evidence type="ECO:0000256" key="2">
    <source>
        <dbReference type="ARBA" id="ARBA00022803"/>
    </source>
</evidence>
<proteinExistence type="predicted"/>
<keyword evidence="1" id="KW-0677">Repeat</keyword>
<reference evidence="3 4" key="1">
    <citation type="journal article" date="2014" name="Genome Biol. Evol.">
        <title>The secreted proteins of Achlya hypogyna and Thraustotheca clavata identify the ancestral oomycete secretome and reveal gene acquisitions by horizontal gene transfer.</title>
        <authorList>
            <person name="Misner I."/>
            <person name="Blouin N."/>
            <person name="Leonard G."/>
            <person name="Richards T.A."/>
            <person name="Lane C.E."/>
        </authorList>
    </citation>
    <scope>NUCLEOTIDE SEQUENCE [LARGE SCALE GENOMIC DNA]</scope>
    <source>
        <strain evidence="3 4">ATCC 48635</strain>
    </source>
</reference>
<dbReference type="Pfam" id="PF13374">
    <property type="entry name" value="TPR_10"/>
    <property type="match status" value="1"/>
</dbReference>